<evidence type="ECO:0000259" key="2">
    <source>
        <dbReference type="Pfam" id="PF13439"/>
    </source>
</evidence>
<feature type="domain" description="Glycosyltransferase subfamily 4-like N-terminal" evidence="2">
    <location>
        <begin position="22"/>
        <end position="172"/>
    </location>
</feature>
<dbReference type="InterPro" id="IPR001296">
    <property type="entry name" value="Glyco_trans_1"/>
</dbReference>
<organism evidence="3 4">
    <name type="scientific">Marinobacter excellens HL-55</name>
    <dbReference type="NCBI Taxonomy" id="1305731"/>
    <lineage>
        <taxon>Bacteria</taxon>
        <taxon>Pseudomonadati</taxon>
        <taxon>Pseudomonadota</taxon>
        <taxon>Gammaproteobacteria</taxon>
        <taxon>Pseudomonadales</taxon>
        <taxon>Marinobacteraceae</taxon>
        <taxon>Marinobacter</taxon>
    </lineage>
</organism>
<protein>
    <submittedName>
        <fullName evidence="3">Glycosyltransferase</fullName>
    </submittedName>
</protein>
<sequence length="390" mass="42956">MEMESPVRILFVIDQFSSPYAGTEGQLLQLISNLPADRFVPELLVLRSSDYVNEGNIPCKVHVLGASKLFSMKTWVALFQFARRQKQAGTVLCHVFFNDSSVLCPPVFGLVGIPTLISRRDMGYWYTRKYLWVLRRTAVFVRGVVANSEAVKRITVQKEGFLETDVSVIYNGYPGGDEELHPLIGEERQRYAETLGLPKTGRFVVLVANLREIKRIGDAISALARLNRTLPDTHLVLIGAGDQQPYRMLAGAAGIAGQVHFLGARSDVKNILRVMDVGLLCSESEGYSNAIVEYMQARLPVVASDVGGNSEAVEHGVTGFLFPMGDVDQMAEQLATFLNGESRAVASMGEAGHKRAGHRHALHTMIEAHCGLYDRLLSGSDYSRSELGVR</sequence>
<dbReference type="GO" id="GO:0016757">
    <property type="term" value="F:glycosyltransferase activity"/>
    <property type="evidence" value="ECO:0007669"/>
    <property type="project" value="InterPro"/>
</dbReference>
<dbReference type="Gene3D" id="3.40.50.2000">
    <property type="entry name" value="Glycogen Phosphorylase B"/>
    <property type="match status" value="2"/>
</dbReference>
<dbReference type="SUPFAM" id="SSF53756">
    <property type="entry name" value="UDP-Glycosyltransferase/glycogen phosphorylase"/>
    <property type="match status" value="1"/>
</dbReference>
<dbReference type="STRING" id="1305731.GCA_000934705_01378"/>
<feature type="domain" description="Glycosyl transferase family 1" evidence="1">
    <location>
        <begin position="189"/>
        <end position="354"/>
    </location>
</feature>
<evidence type="ECO:0000313" key="3">
    <source>
        <dbReference type="EMBL" id="KPQ30441.1"/>
    </source>
</evidence>
<accession>A0A0P7Z7A2</accession>
<dbReference type="Pfam" id="PF13439">
    <property type="entry name" value="Glyco_transf_4"/>
    <property type="match status" value="1"/>
</dbReference>
<dbReference type="Proteomes" id="UP000050416">
    <property type="component" value="Unassembled WGS sequence"/>
</dbReference>
<keyword evidence="3" id="KW-0808">Transferase</keyword>
<evidence type="ECO:0000259" key="1">
    <source>
        <dbReference type="Pfam" id="PF00534"/>
    </source>
</evidence>
<name>A0A0P7Z7A2_9GAMM</name>
<dbReference type="PANTHER" id="PTHR12526">
    <property type="entry name" value="GLYCOSYLTRANSFERASE"/>
    <property type="match status" value="1"/>
</dbReference>
<dbReference type="EMBL" id="LJZQ01000002">
    <property type="protein sequence ID" value="KPQ30441.1"/>
    <property type="molecule type" value="Genomic_DNA"/>
</dbReference>
<evidence type="ECO:0000313" key="4">
    <source>
        <dbReference type="Proteomes" id="UP000050416"/>
    </source>
</evidence>
<dbReference type="OrthoDB" id="9795746at2"/>
<dbReference type="PATRIC" id="fig|1305731.5.peg.3282"/>
<dbReference type="PANTHER" id="PTHR12526:SF630">
    <property type="entry name" value="GLYCOSYLTRANSFERASE"/>
    <property type="match status" value="1"/>
</dbReference>
<proteinExistence type="predicted"/>
<dbReference type="InterPro" id="IPR028098">
    <property type="entry name" value="Glyco_trans_4-like_N"/>
</dbReference>
<dbReference type="Pfam" id="PF00534">
    <property type="entry name" value="Glycos_transf_1"/>
    <property type="match status" value="1"/>
</dbReference>
<dbReference type="GO" id="GO:1901135">
    <property type="term" value="P:carbohydrate derivative metabolic process"/>
    <property type="evidence" value="ECO:0007669"/>
    <property type="project" value="UniProtKB-ARBA"/>
</dbReference>
<reference evidence="3 4" key="1">
    <citation type="submission" date="2015-09" db="EMBL/GenBank/DDBJ databases">
        <title>Identification and resolution of microdiversity through metagenomic sequencing of parallel consortia.</title>
        <authorList>
            <person name="Nelson W.C."/>
            <person name="Romine M.F."/>
            <person name="Lindemann S.R."/>
        </authorList>
    </citation>
    <scope>NUCLEOTIDE SEQUENCE [LARGE SCALE GENOMIC DNA]</scope>
    <source>
        <strain evidence="3">HL-55</strain>
    </source>
</reference>
<comment type="caution">
    <text evidence="3">The sequence shown here is derived from an EMBL/GenBank/DDBJ whole genome shotgun (WGS) entry which is preliminary data.</text>
</comment>
<gene>
    <name evidence="3" type="ORF">HLUCCX14_02470</name>
</gene>
<dbReference type="AlphaFoldDB" id="A0A0P7Z7A2"/>